<comment type="caution">
    <text evidence="2">The sequence shown here is derived from an EMBL/GenBank/DDBJ whole genome shotgun (WGS) entry which is preliminary data.</text>
</comment>
<dbReference type="Gene3D" id="3.30.9.40">
    <property type="match status" value="1"/>
</dbReference>
<gene>
    <name evidence="2" type="ORF">FKR81_09855</name>
</gene>
<name>A0A563EY00_9PSEU</name>
<organism evidence="2 3">
    <name type="scientific">Lentzea tibetensis</name>
    <dbReference type="NCBI Taxonomy" id="2591470"/>
    <lineage>
        <taxon>Bacteria</taxon>
        <taxon>Bacillati</taxon>
        <taxon>Actinomycetota</taxon>
        <taxon>Actinomycetes</taxon>
        <taxon>Pseudonocardiales</taxon>
        <taxon>Pseudonocardiaceae</taxon>
        <taxon>Lentzea</taxon>
    </lineage>
</organism>
<protein>
    <submittedName>
        <fullName evidence="2">FAD-binding oxidoreductase</fullName>
    </submittedName>
</protein>
<sequence length="432" mass="47442">MSSIGIVGAGQAGIVLGAGLLRDGFDVTVYSDRTPDDYLHDRGRPTACLWGDQVVAERELGLDFWDDTAPAITSIHLDLCLPDPMIAFSISAGLRAPALAVDQRLKFAHGMRALAERGARIVVDHISAQKLEKVAAEHDLVVVTAGHRSLGDLFPRDDARSVHTEPRRSLFMMNVADYDLSARSEHADLAFSFMPGVVELFWVPFLDKDRGVTRSIVVEAVPGGPADRFSDVKTADEGLDVLRGLVRDLLPWESDFLAPARPTSPVTWLNGSVVPIVRQPVDTLPSGRHVLGLGDAVVLNDPLAGQGANNATRMATFFTSRITARGKDFTAEWLAAQFDDFWDYGRHVNDFSNVLLEPLEPFQQELLLAASRNQEIAGCVFEGFNDPASFTPWFTDRTRARGFLADHGVGRSSVLRYKLDVAWKVLRHKVFG</sequence>
<dbReference type="RefSeq" id="WP_146350656.1">
    <property type="nucleotide sequence ID" value="NZ_VOBR01000005.1"/>
</dbReference>
<dbReference type="Pfam" id="PF17885">
    <property type="entry name" value="Smoa_sbd"/>
    <property type="match status" value="1"/>
</dbReference>
<evidence type="ECO:0000259" key="1">
    <source>
        <dbReference type="Pfam" id="PF17885"/>
    </source>
</evidence>
<dbReference type="Gene3D" id="3.50.50.60">
    <property type="entry name" value="FAD/NAD(P)-binding domain"/>
    <property type="match status" value="2"/>
</dbReference>
<reference evidence="2 3" key="1">
    <citation type="submission" date="2019-07" db="EMBL/GenBank/DDBJ databases">
        <title>Lentzea xizangensis sp. nov., isolated from Qinghai-Tibetan Plateau Soils.</title>
        <authorList>
            <person name="Huang J."/>
        </authorList>
    </citation>
    <scope>NUCLEOTIDE SEQUENCE [LARGE SCALE GENOMIC DNA]</scope>
    <source>
        <strain evidence="2 3">FXJ1.1311</strain>
    </source>
</reference>
<feature type="domain" description="Styrene monooxygenase StyA putative substrate binding" evidence="1">
    <location>
        <begin position="146"/>
        <end position="254"/>
    </location>
</feature>
<dbReference type="InterPro" id="IPR036188">
    <property type="entry name" value="FAD/NAD-bd_sf"/>
</dbReference>
<keyword evidence="3" id="KW-1185">Reference proteome</keyword>
<proteinExistence type="predicted"/>
<dbReference type="AlphaFoldDB" id="A0A563EY00"/>
<dbReference type="Proteomes" id="UP000316639">
    <property type="component" value="Unassembled WGS sequence"/>
</dbReference>
<dbReference type="PRINTS" id="PR00420">
    <property type="entry name" value="RNGMNOXGNASE"/>
</dbReference>
<dbReference type="EMBL" id="VOBR01000005">
    <property type="protein sequence ID" value="TWP52600.1"/>
    <property type="molecule type" value="Genomic_DNA"/>
</dbReference>
<dbReference type="SUPFAM" id="SSF51905">
    <property type="entry name" value="FAD/NAD(P)-binding domain"/>
    <property type="match status" value="1"/>
</dbReference>
<evidence type="ECO:0000313" key="3">
    <source>
        <dbReference type="Proteomes" id="UP000316639"/>
    </source>
</evidence>
<evidence type="ECO:0000313" key="2">
    <source>
        <dbReference type="EMBL" id="TWP52600.1"/>
    </source>
</evidence>
<dbReference type="OrthoDB" id="3414915at2"/>
<accession>A0A563EY00</accession>
<dbReference type="InterPro" id="IPR041654">
    <property type="entry name" value="StyA_sbd"/>
</dbReference>